<dbReference type="PROSITE" id="PS50026">
    <property type="entry name" value="EGF_3"/>
    <property type="match status" value="2"/>
</dbReference>
<dbReference type="PROSITE" id="PS00022">
    <property type="entry name" value="EGF_1"/>
    <property type="match status" value="1"/>
</dbReference>
<dbReference type="SMART" id="SM00181">
    <property type="entry name" value="EGF"/>
    <property type="match status" value="3"/>
</dbReference>
<feature type="region of interest" description="Disordered" evidence="6">
    <location>
        <begin position="111"/>
        <end position="131"/>
    </location>
</feature>
<keyword evidence="2" id="KW-0732">Signal</keyword>
<dbReference type="InterPro" id="IPR001881">
    <property type="entry name" value="EGF-like_Ca-bd_dom"/>
</dbReference>
<evidence type="ECO:0000256" key="5">
    <source>
        <dbReference type="PROSITE-ProRule" id="PRU00076"/>
    </source>
</evidence>
<keyword evidence="1 5" id="KW-0245">EGF-like domain</keyword>
<evidence type="ECO:0000313" key="9">
    <source>
        <dbReference type="Proteomes" id="UP000092443"/>
    </source>
</evidence>
<evidence type="ECO:0000259" key="8">
    <source>
        <dbReference type="PROSITE" id="PS50026"/>
    </source>
</evidence>
<dbReference type="RefSeq" id="XP_037899131.1">
    <property type="nucleotide sequence ID" value="XM_038043203.1"/>
</dbReference>
<dbReference type="SUPFAM" id="SSF57196">
    <property type="entry name" value="EGF/Laminin"/>
    <property type="match status" value="1"/>
</dbReference>
<proteinExistence type="predicted"/>
<keyword evidence="7" id="KW-0472">Membrane</keyword>
<organism evidence="9 10">
    <name type="scientific">Glossina fuscipes</name>
    <dbReference type="NCBI Taxonomy" id="7396"/>
    <lineage>
        <taxon>Eukaryota</taxon>
        <taxon>Metazoa</taxon>
        <taxon>Ecdysozoa</taxon>
        <taxon>Arthropoda</taxon>
        <taxon>Hexapoda</taxon>
        <taxon>Insecta</taxon>
        <taxon>Pterygota</taxon>
        <taxon>Neoptera</taxon>
        <taxon>Endopterygota</taxon>
        <taxon>Diptera</taxon>
        <taxon>Brachycera</taxon>
        <taxon>Muscomorpha</taxon>
        <taxon>Hippoboscoidea</taxon>
        <taxon>Glossinidae</taxon>
        <taxon>Glossina</taxon>
    </lineage>
</organism>
<sequence length="2367" mass="266764">MPPCYGRCPSRKFWDVKKYRKLQLQLSTFSTLSLPNSSVIYKASAVISSEHVFGKTYSAKNSVNVIEATYIPQDLSISHPFDEARHNLATRIMSNGVEVIIASDKNKLDEGNSLETNPLNQSSNVTQKPMTLPPSTIKNQMIIMLLSSSSTVQQNFSSKLQAKTTKFTLLPDADHFFTKTCITTYTYRITYLRNSGTIVESKEKIISNVATENRHYPEITYGQSMGMTLTRTPDLAVGAFATTYSYYNTIIDYNNNPVIITSAHTVINTITGPDDYIAYLQPIESATPVLETNTYYTKILLTNKNDTGAILHTMSNILTQVIITRSLPPAHITSVLTSYYYMTGDDVIRNVSKYLESHHSFSLSEMQLATLSPQSEESGIDNIQFYTTSIYIEAYQTHGAENIVTKRIPHTLIHSDLMSKVRSDLHKKNNKRGVLVAMATLENGEILKITAVDIMKNSVPSYAASVIPQAIITANSSSDTVHKNVSNKHDPTVNNPHPNKYANDTKYIQINQKQNKTQLKILKQKEPKTPEQLPTNQLIQRLTVLKPMFNVVAGLFQNNFGIPNRTQPVKLIQNIYVPQKKLSNDKKTGQMLNRTSHPLYIPILSLQNAEIKAKIENSIDQIPQSLRRKPVAPNPQSSQFNNNNNWLISLLSEKKRLASSSTKLQTPMQNGGIPIRPGEVITANSDVIVGKPNGIVRQIPLNHLINSHNIVHKQYKGTLLKSPLLKTSYADRSTNLGTEAILPLIPTNEILNTKNFKNTSAILYKQQKRVGNFDNNILRPPPLSSIVTQPLFSLPLAPTPKILIKANNYSGTSLFKNTFVQNNVFNLPLMSNASTKNGLSVTTIKKNKYSTVKPWGRIQSLQTKFLKPPNILKNTQQISLDQNVLSHNVNVHVPPLTFNWDHDYPQRASFINGQIVERQYHHQLSVTTPSKKVYMPLVKIPNDRQEMQIDLTPLKILGTIAPSVGIPPQIEAGNSSRYIPLPTPTTSLGNSNFRSNETDSHVWQAEPMYFINANNEIPLGQRMSDILLGQNLLNNQLNLQSEWFKQFKKNFTVGNNNVMEDPEDILYQHKSNHFQEKLNREGNYADDEFKSQKEYHQWLRTASTTSGEQSTTLEANSVDMEIPLVLENADPHQWVKENDEPSSKNQQTHIRNLSTRQEIKHVIEPLLSTIDNRSTIAMSYYPVLFSKPKGVFLSGPRQEINLQSKKTGPITKWFIHQKIGDVSKSDRLDNGEPPENPLNNTVKRESLWETGPQLFQMKQTLKGLVIGNWSISKTNAKYNNNSTSSIQKTKNDIDEYDLSRSSTSYFYSHNLKLLPNIYSLNPTFPASTENLASFARKTFIPRKRYSTLQKESISSITPELASTPLTYFKITPTMHVLNKKFDLVSQFSRSLITSESSKNKLVYVEQLKSNSKIISSKLNAIKLLHSLESSETYLPASLTTSFWITTITTTTATALKTVETAAKFMGNTTYSTEAATATATIITPTETVKTIVSETSFKINTITSRTRTFMNNIKSAYSKILQFTTVTTAQLTTSRTLQNQPILITSSLRALAPHFSLFLESVTIQEYEYQEQNDNVTEVNNIPHLKNHAQITYKKKPYPSVEILVPDSSLELGNSVSFRKHQWTSSTDEGPDSIFIVMTNDKKNSKLTSQQVKDINTDLRLGNDSRNSNSTLLDYDYNLSFDLPTNDENLFLSRNIKTNATYNVSAVVNNIRVGDMFVQTSPESTIEKYTYDYNYPFSSDFTSRLQYNKNVVETKCQPACKSTHNEYCTFIDYDWRCSCRPGFARIFPHHFCKPTFTYICSIQALRIRSYPVKQEKDFLNDTTDYFEQLVHTLYDAFDRMVMQSDFRDVCNGIQLANFSVNKIPENKETTLAYDNLTVNFLFQLSKNSNEKRLQEVFKKQLRLSNYSIGGTDLYISGADSLIIMDFDECNNNKFHDCSSNAHCFNLQGTYTCSCREGFIDLSKNNVHPGRLCSAEIIGCAQCQYQGKCTLSGLKSNSYICECFLWYTGAKCGVNLKMFLIGFIAAGSFLLSLLFFSVLLTYIRRKKVCGVDPSILTCITIPDHPDFNRDKEFQSTSPHCASKYYNSSSNCVRNVSGALPTAKSKKKGIILEKCAIIKDSSSDSSDNSVVSTMRTKGTLADTKKLLKSNIAGRTGKRLNNFTTTGTFLNQRKQRNMRVLLDSSVFMSATTAYNNKNYAVSDQNFSNLRSKYDFSDPNESSQNKIGAESLHDGHYGEESDRSLTVMIPRAKYYPSAMQQILLQHQLAMERNNNLQCERGTQNEEDILFEINKCTNIANSSGNIGLEVQIMPGALVSAGYEVSAIVKESNSAFASNYPEQSPNLTASEDLRQELARSIRCDRVKFHCATK</sequence>
<keyword evidence="3" id="KW-0677">Repeat</keyword>
<dbReference type="PROSITE" id="PS01187">
    <property type="entry name" value="EGF_CA"/>
    <property type="match status" value="1"/>
</dbReference>
<reference evidence="10" key="1">
    <citation type="submission" date="2025-08" db="UniProtKB">
        <authorList>
            <consortium name="RefSeq"/>
        </authorList>
    </citation>
    <scope>IDENTIFICATION</scope>
    <source>
        <tissue evidence="10">Whole body pupa</tissue>
    </source>
</reference>
<accession>A0A9C6DQA3</accession>
<keyword evidence="9" id="KW-1185">Reference proteome</keyword>
<dbReference type="PANTHER" id="PTHR24039:SF52">
    <property type="entry name" value="EGF-LIKE DOMAIN-CONTAINING PROTEIN"/>
    <property type="match status" value="1"/>
</dbReference>
<dbReference type="FunFam" id="2.10.25.10:FF:000038">
    <property type="entry name" value="Fibrillin 2"/>
    <property type="match status" value="1"/>
</dbReference>
<dbReference type="SMART" id="SM00179">
    <property type="entry name" value="EGF_CA"/>
    <property type="match status" value="1"/>
</dbReference>
<dbReference type="PROSITE" id="PS00010">
    <property type="entry name" value="ASX_HYDROXYL"/>
    <property type="match status" value="1"/>
</dbReference>
<evidence type="ECO:0000256" key="6">
    <source>
        <dbReference type="SAM" id="MobiDB-lite"/>
    </source>
</evidence>
<name>A0A9C6DQA3_9MUSC</name>
<dbReference type="GeneID" id="119643744"/>
<dbReference type="Pfam" id="PF07645">
    <property type="entry name" value="EGF_CA"/>
    <property type="match status" value="1"/>
</dbReference>
<dbReference type="Proteomes" id="UP000092443">
    <property type="component" value="Unplaced"/>
</dbReference>
<dbReference type="InterPro" id="IPR049883">
    <property type="entry name" value="NOTCH1_EGF-like"/>
</dbReference>
<dbReference type="CDD" id="cd00054">
    <property type="entry name" value="EGF_CA"/>
    <property type="match status" value="1"/>
</dbReference>
<keyword evidence="4 5" id="KW-1015">Disulfide bond</keyword>
<feature type="region of interest" description="Disordered" evidence="6">
    <location>
        <begin position="2212"/>
        <end position="2235"/>
    </location>
</feature>
<dbReference type="InterPro" id="IPR000152">
    <property type="entry name" value="EGF-type_Asp/Asn_hydroxyl_site"/>
</dbReference>
<evidence type="ECO:0000256" key="1">
    <source>
        <dbReference type="ARBA" id="ARBA00022536"/>
    </source>
</evidence>
<dbReference type="InterPro" id="IPR018097">
    <property type="entry name" value="EGF_Ca-bd_CS"/>
</dbReference>
<dbReference type="InterPro" id="IPR000742">
    <property type="entry name" value="EGF"/>
</dbReference>
<evidence type="ECO:0000256" key="7">
    <source>
        <dbReference type="SAM" id="Phobius"/>
    </source>
</evidence>
<feature type="compositionally biased region" description="Polar residues" evidence="6">
    <location>
        <begin position="113"/>
        <end position="131"/>
    </location>
</feature>
<dbReference type="KEGG" id="gfs:119643744"/>
<evidence type="ECO:0000256" key="2">
    <source>
        <dbReference type="ARBA" id="ARBA00022729"/>
    </source>
</evidence>
<feature type="disulfide bond" evidence="5">
    <location>
        <begin position="2002"/>
        <end position="2011"/>
    </location>
</feature>
<gene>
    <name evidence="10" type="primary">LOC119643744</name>
</gene>
<feature type="domain" description="EGF-like" evidence="8">
    <location>
        <begin position="1975"/>
        <end position="2012"/>
    </location>
</feature>
<dbReference type="PANTHER" id="PTHR24039">
    <property type="entry name" value="FIBRILLIN-RELATED"/>
    <property type="match status" value="1"/>
</dbReference>
<dbReference type="Gene3D" id="2.10.25.10">
    <property type="entry name" value="Laminin"/>
    <property type="match status" value="1"/>
</dbReference>
<keyword evidence="7" id="KW-0812">Transmembrane</keyword>
<evidence type="ECO:0000256" key="4">
    <source>
        <dbReference type="ARBA" id="ARBA00023157"/>
    </source>
</evidence>
<evidence type="ECO:0000256" key="3">
    <source>
        <dbReference type="ARBA" id="ARBA00022737"/>
    </source>
</evidence>
<feature type="domain" description="EGF-like" evidence="8">
    <location>
        <begin position="1925"/>
        <end position="1964"/>
    </location>
</feature>
<dbReference type="GO" id="GO:0005509">
    <property type="term" value="F:calcium ion binding"/>
    <property type="evidence" value="ECO:0007669"/>
    <property type="project" value="InterPro"/>
</dbReference>
<comment type="caution">
    <text evidence="5">Lacks conserved residue(s) required for the propagation of feature annotation.</text>
</comment>
<evidence type="ECO:0000313" key="10">
    <source>
        <dbReference type="RefSeq" id="XP_037899131.1"/>
    </source>
</evidence>
<keyword evidence="7" id="KW-1133">Transmembrane helix</keyword>
<feature type="transmembrane region" description="Helical" evidence="7">
    <location>
        <begin position="2017"/>
        <end position="2042"/>
    </location>
</feature>
<protein>
    <submittedName>
        <fullName evidence="10">Uncharacterized protein LOC119643744 isoform X1</fullName>
    </submittedName>
</protein>